<sequence length="142" mass="16665">MFLLDQKSENQQQKQQEEKQENCYCNYNHHHIPLFLTYNGYIDSDQDLMTLLQTIQKYEDFYIDWSNSFIRSTQLCRPSMFASNNRSSNTPQHSQQNIDIETKDYCRNNVEEFADSIRVSSIPHAMAVAPALTNFTALDPTR</sequence>
<gene>
    <name evidence="1" type="ORF">BLA29_002343</name>
</gene>
<accession>A0A1Y3ANM6</accession>
<dbReference type="AlphaFoldDB" id="A0A1Y3ANM6"/>
<reference evidence="1 2" key="1">
    <citation type="submission" date="2017-03" db="EMBL/GenBank/DDBJ databases">
        <title>Genome Survey of Euroglyphus maynei.</title>
        <authorList>
            <person name="Arlian L.G."/>
            <person name="Morgan M.S."/>
            <person name="Rider S.D."/>
        </authorList>
    </citation>
    <scope>NUCLEOTIDE SEQUENCE [LARGE SCALE GENOMIC DNA]</scope>
    <source>
        <strain evidence="1">Arlian Lab</strain>
        <tissue evidence="1">Whole body</tissue>
    </source>
</reference>
<name>A0A1Y3ANM6_EURMA</name>
<comment type="caution">
    <text evidence="1">The sequence shown here is derived from an EMBL/GenBank/DDBJ whole genome shotgun (WGS) entry which is preliminary data.</text>
</comment>
<dbReference type="Proteomes" id="UP000194236">
    <property type="component" value="Unassembled WGS sequence"/>
</dbReference>
<organism evidence="1 2">
    <name type="scientific">Euroglyphus maynei</name>
    <name type="common">Mayne's house dust mite</name>
    <dbReference type="NCBI Taxonomy" id="6958"/>
    <lineage>
        <taxon>Eukaryota</taxon>
        <taxon>Metazoa</taxon>
        <taxon>Ecdysozoa</taxon>
        <taxon>Arthropoda</taxon>
        <taxon>Chelicerata</taxon>
        <taxon>Arachnida</taxon>
        <taxon>Acari</taxon>
        <taxon>Acariformes</taxon>
        <taxon>Sarcoptiformes</taxon>
        <taxon>Astigmata</taxon>
        <taxon>Psoroptidia</taxon>
        <taxon>Analgoidea</taxon>
        <taxon>Pyroglyphidae</taxon>
        <taxon>Pyroglyphinae</taxon>
        <taxon>Euroglyphus</taxon>
    </lineage>
</organism>
<dbReference type="EMBL" id="MUJZ01072206">
    <property type="protein sequence ID" value="OTF69106.1"/>
    <property type="molecule type" value="Genomic_DNA"/>
</dbReference>
<proteinExistence type="predicted"/>
<dbReference type="OrthoDB" id="6591885at2759"/>
<protein>
    <submittedName>
        <fullName evidence="1">Uncharacterized protein</fullName>
    </submittedName>
</protein>
<evidence type="ECO:0000313" key="2">
    <source>
        <dbReference type="Proteomes" id="UP000194236"/>
    </source>
</evidence>
<evidence type="ECO:0000313" key="1">
    <source>
        <dbReference type="EMBL" id="OTF69106.1"/>
    </source>
</evidence>
<keyword evidence="2" id="KW-1185">Reference proteome</keyword>